<evidence type="ECO:0000259" key="1">
    <source>
        <dbReference type="Pfam" id="PF08241"/>
    </source>
</evidence>
<dbReference type="HOGENOM" id="CLU_090236_1_0_2"/>
<keyword evidence="2" id="KW-0808">Transferase</keyword>
<name>U1NCD2_9EURY</name>
<protein>
    <submittedName>
        <fullName evidence="2">Methylase involved in ubiquinone/menaquinone biosynthesis</fullName>
    </submittedName>
</protein>
<keyword evidence="2" id="KW-0489">Methyltransferase</keyword>
<sequence length="195" mass="20935">MSGRYGPGDVRFFDRIARVYATVMPSAPTSSLKDAFVVADRPIERVLDIGGGTGRAATGLRTLGIDAVVVDTSIAMLRHADSDGHPVVVGDARRLPIATNEVDAAVIVDALHHIPTPERALTEIARVISPGGIVIIQEFDPTSILGRALVWGEHQIGFSSTFWTPAELCDELDSIKMTSNLVDDGFEYIVVGRVK</sequence>
<proteinExistence type="predicted"/>
<gene>
    <name evidence="2" type="ORF">J07HQW2_01016</name>
</gene>
<dbReference type="GO" id="GO:0008757">
    <property type="term" value="F:S-adenosylmethionine-dependent methyltransferase activity"/>
    <property type="evidence" value="ECO:0007669"/>
    <property type="project" value="InterPro"/>
</dbReference>
<dbReference type="GO" id="GO:0032259">
    <property type="term" value="P:methylation"/>
    <property type="evidence" value="ECO:0007669"/>
    <property type="project" value="UniProtKB-KW"/>
</dbReference>
<dbReference type="InterPro" id="IPR029063">
    <property type="entry name" value="SAM-dependent_MTases_sf"/>
</dbReference>
<evidence type="ECO:0000313" key="3">
    <source>
        <dbReference type="Proteomes" id="UP000030710"/>
    </source>
</evidence>
<accession>U1NCD2</accession>
<dbReference type="EMBL" id="KE356561">
    <property type="protein sequence ID" value="ERG94580.1"/>
    <property type="molecule type" value="Genomic_DNA"/>
</dbReference>
<organism evidence="2 3">
    <name type="scientific">Haloquadratum walsbyi J07HQW2</name>
    <dbReference type="NCBI Taxonomy" id="1238425"/>
    <lineage>
        <taxon>Archaea</taxon>
        <taxon>Methanobacteriati</taxon>
        <taxon>Methanobacteriota</taxon>
        <taxon>Stenosarchaea group</taxon>
        <taxon>Halobacteria</taxon>
        <taxon>Halobacteriales</taxon>
        <taxon>Haloferacaceae</taxon>
        <taxon>Haloquadratum</taxon>
    </lineage>
</organism>
<dbReference type="RefSeq" id="WP_021054071.1">
    <property type="nucleotide sequence ID" value="NZ_KE356561.1"/>
</dbReference>
<feature type="domain" description="Methyltransferase type 11" evidence="1">
    <location>
        <begin position="47"/>
        <end position="136"/>
    </location>
</feature>
<evidence type="ECO:0000313" key="2">
    <source>
        <dbReference type="EMBL" id="ERG94580.1"/>
    </source>
</evidence>
<dbReference type="STRING" id="1238425.J07HQW2_01016"/>
<dbReference type="eggNOG" id="arCOG01773">
    <property type="taxonomic scope" value="Archaea"/>
</dbReference>
<reference evidence="2 3" key="1">
    <citation type="journal article" date="2013" name="PLoS ONE">
        <title>Assembly-driven community genomics of a hypersaline microbial ecosystem.</title>
        <authorList>
            <person name="Podell S."/>
            <person name="Ugalde J.A."/>
            <person name="Narasingarao P."/>
            <person name="Banfield J.F."/>
            <person name="Heidelberg K.B."/>
            <person name="Allen E.E."/>
        </authorList>
    </citation>
    <scope>NUCLEOTIDE SEQUENCE [LARGE SCALE GENOMIC DNA]</scope>
    <source>
        <strain evidence="3">J07HQW2</strain>
    </source>
</reference>
<dbReference type="PANTHER" id="PTHR43591">
    <property type="entry name" value="METHYLTRANSFERASE"/>
    <property type="match status" value="1"/>
</dbReference>
<dbReference type="Gene3D" id="3.40.50.150">
    <property type="entry name" value="Vaccinia Virus protein VP39"/>
    <property type="match status" value="1"/>
</dbReference>
<dbReference type="SUPFAM" id="SSF53335">
    <property type="entry name" value="S-adenosyl-L-methionine-dependent methyltransferases"/>
    <property type="match status" value="1"/>
</dbReference>
<dbReference type="Proteomes" id="UP000030710">
    <property type="component" value="Unassembled WGS sequence"/>
</dbReference>
<dbReference type="InterPro" id="IPR013216">
    <property type="entry name" value="Methyltransf_11"/>
</dbReference>
<dbReference type="Pfam" id="PF08241">
    <property type="entry name" value="Methyltransf_11"/>
    <property type="match status" value="1"/>
</dbReference>
<dbReference type="AlphaFoldDB" id="U1NCD2"/>
<keyword evidence="2" id="KW-0830">Ubiquinone</keyword>